<name>A0ABU4VKC6_9ACTN</name>
<dbReference type="InterPro" id="IPR016155">
    <property type="entry name" value="Mopterin_synth/thiamin_S_b"/>
</dbReference>
<dbReference type="PANTHER" id="PTHR34472">
    <property type="entry name" value="SULFUR CARRIER PROTEIN THIS"/>
    <property type="match status" value="1"/>
</dbReference>
<organism evidence="1 2">
    <name type="scientific">Patulibacter brassicae</name>
    <dbReference type="NCBI Taxonomy" id="1705717"/>
    <lineage>
        <taxon>Bacteria</taxon>
        <taxon>Bacillati</taxon>
        <taxon>Actinomycetota</taxon>
        <taxon>Thermoleophilia</taxon>
        <taxon>Solirubrobacterales</taxon>
        <taxon>Patulibacteraceae</taxon>
        <taxon>Patulibacter</taxon>
    </lineage>
</organism>
<accession>A0ABU4VKC6</accession>
<comment type="caution">
    <text evidence="1">The sequence shown here is derived from an EMBL/GenBank/DDBJ whole genome shotgun (WGS) entry which is preliminary data.</text>
</comment>
<keyword evidence="2" id="KW-1185">Reference proteome</keyword>
<dbReference type="Pfam" id="PF02597">
    <property type="entry name" value="ThiS"/>
    <property type="match status" value="1"/>
</dbReference>
<evidence type="ECO:0000313" key="1">
    <source>
        <dbReference type="EMBL" id="MDX8152287.1"/>
    </source>
</evidence>
<dbReference type="EMBL" id="JAXAVX010000005">
    <property type="protein sequence ID" value="MDX8152287.1"/>
    <property type="molecule type" value="Genomic_DNA"/>
</dbReference>
<dbReference type="Gene3D" id="3.10.20.30">
    <property type="match status" value="1"/>
</dbReference>
<proteinExistence type="predicted"/>
<dbReference type="NCBIfam" id="TIGR01683">
    <property type="entry name" value="thiS"/>
    <property type="match status" value="1"/>
</dbReference>
<dbReference type="InterPro" id="IPR012675">
    <property type="entry name" value="Beta-grasp_dom_sf"/>
</dbReference>
<reference evidence="1 2" key="1">
    <citation type="submission" date="2023-11" db="EMBL/GenBank/DDBJ databases">
        <authorList>
            <person name="Xu M."/>
            <person name="Jiang T."/>
        </authorList>
    </citation>
    <scope>NUCLEOTIDE SEQUENCE [LARGE SCALE GENOMIC DNA]</scope>
    <source>
        <strain evidence="1 2">SD</strain>
    </source>
</reference>
<dbReference type="InterPro" id="IPR010035">
    <property type="entry name" value="Thi_S"/>
</dbReference>
<dbReference type="CDD" id="cd00565">
    <property type="entry name" value="Ubl_ThiS"/>
    <property type="match status" value="1"/>
</dbReference>
<dbReference type="InterPro" id="IPR003749">
    <property type="entry name" value="ThiS/MoaD-like"/>
</dbReference>
<dbReference type="Proteomes" id="UP001277761">
    <property type="component" value="Unassembled WGS sequence"/>
</dbReference>
<dbReference type="SUPFAM" id="SSF54285">
    <property type="entry name" value="MoaD/ThiS"/>
    <property type="match status" value="1"/>
</dbReference>
<evidence type="ECO:0000313" key="2">
    <source>
        <dbReference type="Proteomes" id="UP001277761"/>
    </source>
</evidence>
<gene>
    <name evidence="1" type="primary">thiS</name>
    <name evidence="1" type="ORF">SK069_11820</name>
</gene>
<dbReference type="RefSeq" id="WP_319954442.1">
    <property type="nucleotide sequence ID" value="NZ_JAXAVX010000005.1"/>
</dbReference>
<protein>
    <submittedName>
        <fullName evidence="1">Sulfur carrier protein ThiS</fullName>
    </submittedName>
</protein>
<sequence>MPDPIVNGEPRPVTGWTVRALLEDLGVADAARGLAVAIDGEVAPRSTWDDRRLAEDQRVEVVSAMQGG</sequence>
<dbReference type="PANTHER" id="PTHR34472:SF1">
    <property type="entry name" value="SULFUR CARRIER PROTEIN THIS"/>
    <property type="match status" value="1"/>
</dbReference>